<dbReference type="PRINTS" id="PR00038">
    <property type="entry name" value="HTHLUXR"/>
</dbReference>
<dbReference type="PANTHER" id="PTHR44688:SF16">
    <property type="entry name" value="DNA-BINDING TRANSCRIPTIONAL ACTIVATOR DEVR_DOSR"/>
    <property type="match status" value="1"/>
</dbReference>
<dbReference type="STRING" id="1297750.SAMN05444405_11827"/>
<evidence type="ECO:0000256" key="2">
    <source>
        <dbReference type="ARBA" id="ARBA00023125"/>
    </source>
</evidence>
<proteinExistence type="predicted"/>
<evidence type="ECO:0000256" key="3">
    <source>
        <dbReference type="ARBA" id="ARBA00023163"/>
    </source>
</evidence>
<dbReference type="PANTHER" id="PTHR44688">
    <property type="entry name" value="DNA-BINDING TRANSCRIPTIONAL ACTIVATOR DEVR_DOSR"/>
    <property type="match status" value="1"/>
</dbReference>
<evidence type="ECO:0000313" key="6">
    <source>
        <dbReference type="Proteomes" id="UP000184509"/>
    </source>
</evidence>
<dbReference type="Gene3D" id="1.10.10.10">
    <property type="entry name" value="Winged helix-like DNA-binding domain superfamily/Winged helix DNA-binding domain"/>
    <property type="match status" value="1"/>
</dbReference>
<organism evidence="5 6">
    <name type="scientific">Bacteroides luti</name>
    <dbReference type="NCBI Taxonomy" id="1297750"/>
    <lineage>
        <taxon>Bacteria</taxon>
        <taxon>Pseudomonadati</taxon>
        <taxon>Bacteroidota</taxon>
        <taxon>Bacteroidia</taxon>
        <taxon>Bacteroidales</taxon>
        <taxon>Bacteroidaceae</taxon>
        <taxon>Bacteroides</taxon>
    </lineage>
</organism>
<dbReference type="GO" id="GO:0003677">
    <property type="term" value="F:DNA binding"/>
    <property type="evidence" value="ECO:0007669"/>
    <property type="project" value="UniProtKB-KW"/>
</dbReference>
<dbReference type="Pfam" id="PF00196">
    <property type="entry name" value="GerE"/>
    <property type="match status" value="1"/>
</dbReference>
<dbReference type="CDD" id="cd06170">
    <property type="entry name" value="LuxR_C_like"/>
    <property type="match status" value="1"/>
</dbReference>
<dbReference type="RefSeq" id="WP_073403594.1">
    <property type="nucleotide sequence ID" value="NZ_FQTV01000018.1"/>
</dbReference>
<feature type="domain" description="HTH luxR-type" evidence="4">
    <location>
        <begin position="47"/>
        <end position="112"/>
    </location>
</feature>
<evidence type="ECO:0000256" key="1">
    <source>
        <dbReference type="ARBA" id="ARBA00023015"/>
    </source>
</evidence>
<gene>
    <name evidence="5" type="ORF">SAMN05444405_11827</name>
</gene>
<dbReference type="SUPFAM" id="SSF46894">
    <property type="entry name" value="C-terminal effector domain of the bipartite response regulators"/>
    <property type="match status" value="1"/>
</dbReference>
<dbReference type="EMBL" id="FQTV01000018">
    <property type="protein sequence ID" value="SHF95792.1"/>
    <property type="molecule type" value="Genomic_DNA"/>
</dbReference>
<accession>A0A1M5FX94</accession>
<evidence type="ECO:0000259" key="4">
    <source>
        <dbReference type="PROSITE" id="PS50043"/>
    </source>
</evidence>
<dbReference type="OrthoDB" id="965844at2"/>
<dbReference type="Proteomes" id="UP000184509">
    <property type="component" value="Unassembled WGS sequence"/>
</dbReference>
<keyword evidence="2" id="KW-0238">DNA-binding</keyword>
<dbReference type="GO" id="GO:0006355">
    <property type="term" value="P:regulation of DNA-templated transcription"/>
    <property type="evidence" value="ECO:0007669"/>
    <property type="project" value="InterPro"/>
</dbReference>
<dbReference type="PROSITE" id="PS50043">
    <property type="entry name" value="HTH_LUXR_2"/>
    <property type="match status" value="1"/>
</dbReference>
<sequence>MQSNIILKSVELEELKIAIIYTLKGRYYIQSELLNVLMRKNSTPVKSTFEDIHLTPTEKDIVTLIAGGKTTKEVASIRSLSYHTVVTHRKNIFRKLGISSIHALTIYAVKARLIDPTEYYI</sequence>
<dbReference type="InterPro" id="IPR016032">
    <property type="entry name" value="Sig_transdc_resp-reg_C-effctor"/>
</dbReference>
<dbReference type="SMART" id="SM00421">
    <property type="entry name" value="HTH_LUXR"/>
    <property type="match status" value="1"/>
</dbReference>
<protein>
    <submittedName>
        <fullName evidence="5">Regulatory protein, luxR family</fullName>
    </submittedName>
</protein>
<dbReference type="InterPro" id="IPR000792">
    <property type="entry name" value="Tscrpt_reg_LuxR_C"/>
</dbReference>
<dbReference type="AlphaFoldDB" id="A0A1M5FX94"/>
<keyword evidence="3" id="KW-0804">Transcription</keyword>
<reference evidence="5 6" key="1">
    <citation type="submission" date="2016-11" db="EMBL/GenBank/DDBJ databases">
        <authorList>
            <person name="Jaros S."/>
            <person name="Januszkiewicz K."/>
            <person name="Wedrychowicz H."/>
        </authorList>
    </citation>
    <scope>NUCLEOTIDE SEQUENCE [LARGE SCALE GENOMIC DNA]</scope>
    <source>
        <strain evidence="5 6">DSM 26991</strain>
    </source>
</reference>
<keyword evidence="1" id="KW-0805">Transcription regulation</keyword>
<dbReference type="InterPro" id="IPR036388">
    <property type="entry name" value="WH-like_DNA-bd_sf"/>
</dbReference>
<keyword evidence="6" id="KW-1185">Reference proteome</keyword>
<name>A0A1M5FX94_9BACE</name>
<evidence type="ECO:0000313" key="5">
    <source>
        <dbReference type="EMBL" id="SHF95792.1"/>
    </source>
</evidence>